<accession>A0A2N1J0I1</accession>
<evidence type="ECO:0000259" key="2">
    <source>
        <dbReference type="Pfam" id="PF13193"/>
    </source>
</evidence>
<organism evidence="3 4">
    <name type="scientific">Malaciobacter halophilus</name>
    <dbReference type="NCBI Taxonomy" id="197482"/>
    <lineage>
        <taxon>Bacteria</taxon>
        <taxon>Pseudomonadati</taxon>
        <taxon>Campylobacterota</taxon>
        <taxon>Epsilonproteobacteria</taxon>
        <taxon>Campylobacterales</taxon>
        <taxon>Arcobacteraceae</taxon>
        <taxon>Malaciobacter</taxon>
    </lineage>
</organism>
<name>A0A2N1J0I1_9BACT</name>
<dbReference type="Pfam" id="PF13193">
    <property type="entry name" value="AMP-binding_C"/>
    <property type="match status" value="1"/>
</dbReference>
<dbReference type="GO" id="GO:0051108">
    <property type="term" value="F:carnitine-CoA ligase activity"/>
    <property type="evidence" value="ECO:0007669"/>
    <property type="project" value="TreeGrafter"/>
</dbReference>
<dbReference type="InterPro" id="IPR020845">
    <property type="entry name" value="AMP-binding_CS"/>
</dbReference>
<dbReference type="NCBIfam" id="NF005947">
    <property type="entry name" value="PRK08008.1"/>
    <property type="match status" value="1"/>
</dbReference>
<evidence type="ECO:0000313" key="3">
    <source>
        <dbReference type="EMBL" id="PKI80060.1"/>
    </source>
</evidence>
<dbReference type="Pfam" id="PF00501">
    <property type="entry name" value="AMP-binding"/>
    <property type="match status" value="1"/>
</dbReference>
<dbReference type="AlphaFoldDB" id="A0A2N1J0I1"/>
<dbReference type="KEGG" id="ahs:AHALO_2626"/>
<dbReference type="PROSITE" id="PS00455">
    <property type="entry name" value="AMP_BINDING"/>
    <property type="match status" value="1"/>
</dbReference>
<reference evidence="3 4" key="1">
    <citation type="submission" date="2017-09" db="EMBL/GenBank/DDBJ databases">
        <title>Genomics of the genus Arcobacter.</title>
        <authorList>
            <person name="Perez-Cataluna A."/>
            <person name="Figueras M.J."/>
            <person name="Salas-Masso N."/>
        </authorList>
    </citation>
    <scope>NUCLEOTIDE SEQUENCE [LARGE SCALE GENOMIC DNA]</scope>
    <source>
        <strain evidence="3 4">DSM 18005</strain>
    </source>
</reference>
<evidence type="ECO:0000259" key="1">
    <source>
        <dbReference type="Pfam" id="PF00501"/>
    </source>
</evidence>
<dbReference type="GO" id="GO:0051109">
    <property type="term" value="F:crotonobetaine-CoA ligase activity"/>
    <property type="evidence" value="ECO:0007669"/>
    <property type="project" value="TreeGrafter"/>
</dbReference>
<dbReference type="OrthoDB" id="9765680at2"/>
<feature type="domain" description="AMP-dependent synthetase/ligase" evidence="1">
    <location>
        <begin position="14"/>
        <end position="384"/>
    </location>
</feature>
<proteinExistence type="predicted"/>
<protein>
    <submittedName>
        <fullName evidence="3">Crotonobetaine/carnitine-CoA ligase</fullName>
    </submittedName>
</protein>
<dbReference type="InterPro" id="IPR000873">
    <property type="entry name" value="AMP-dep_synth/lig_dom"/>
</dbReference>
<dbReference type="InterPro" id="IPR045851">
    <property type="entry name" value="AMP-bd_C_sf"/>
</dbReference>
<dbReference type="PANTHER" id="PTHR24096:SF421">
    <property type="entry name" value="CROTONOBETAINE_CARNITINE--COA LIGASE"/>
    <property type="match status" value="1"/>
</dbReference>
<dbReference type="Gene3D" id="3.40.50.12780">
    <property type="entry name" value="N-terminal domain of ligase-like"/>
    <property type="match status" value="1"/>
</dbReference>
<gene>
    <name evidence="3" type="ORF">CP960_11290</name>
</gene>
<evidence type="ECO:0000313" key="4">
    <source>
        <dbReference type="Proteomes" id="UP000233248"/>
    </source>
</evidence>
<dbReference type="Gene3D" id="3.30.300.30">
    <property type="match status" value="1"/>
</dbReference>
<dbReference type="SUPFAM" id="SSF56801">
    <property type="entry name" value="Acetyl-CoA synthetase-like"/>
    <property type="match status" value="1"/>
</dbReference>
<dbReference type="RefSeq" id="WP_101185598.1">
    <property type="nucleotide sequence ID" value="NZ_CP031218.1"/>
</dbReference>
<dbReference type="Proteomes" id="UP000233248">
    <property type="component" value="Unassembled WGS sequence"/>
</dbReference>
<dbReference type="InterPro" id="IPR025110">
    <property type="entry name" value="AMP-bd_C"/>
</dbReference>
<feature type="domain" description="AMP-binding enzyme C-terminal" evidence="2">
    <location>
        <begin position="435"/>
        <end position="510"/>
    </location>
</feature>
<comment type="caution">
    <text evidence="3">The sequence shown here is derived from an EMBL/GenBank/DDBJ whole genome shotgun (WGS) entry which is preliminary data.</text>
</comment>
<dbReference type="EMBL" id="NXIF01000044">
    <property type="protein sequence ID" value="PKI80060.1"/>
    <property type="molecule type" value="Genomic_DNA"/>
</dbReference>
<keyword evidence="4" id="KW-1185">Reference proteome</keyword>
<keyword evidence="3" id="KW-0436">Ligase</keyword>
<sequence>MDIIEQKSVGQLWEHLAKQYNSKTALIFEDINANTYKYSYSKMNENINKVANLFLSLGVRKADRVALHINNCPELMFSWFALCKIGAIMVPINAHYLYNETSYIINKCKPKLVVTEEKFLNIYKQLKEEITCPIQNILIARKENISFNNFINFNDSYKKQSSSFFDKIDINNQDTAEILFTSGTTSLPKGVVITHYNLLFAGHYTSWQCQLSKDDIYLTVMPAWHIDFQCTAAMPTFSSGATLVLLEKYSARKFWNQVCSYKATITECIPKIICTLLLQPKKAWEKNHCLREVFYYLTLPTKDKDAFINRFNVKLLTSYGMTETIVGLIGDRPHDKRKWPSIGKVGFSYEVKIINENNEEVTPNTIGEIYIKGIPGKTIFNGYYQDEHETKKVLDNNGWFHTGDTGYVDEDGYFYFVDRKSNLIKSAGENVSASEIETLLSSHPKILESAVIGVTDKICCELIKAFVVLKKSEILTENEIISYCQKHLADFKVPSKIEICDSLPKTCLGKLKKDVLRQSCC</sequence>
<dbReference type="PANTHER" id="PTHR24096">
    <property type="entry name" value="LONG-CHAIN-FATTY-ACID--COA LIGASE"/>
    <property type="match status" value="1"/>
</dbReference>
<dbReference type="InterPro" id="IPR042099">
    <property type="entry name" value="ANL_N_sf"/>
</dbReference>